<dbReference type="InterPro" id="IPR005846">
    <property type="entry name" value="A-D-PHexomutase_a/b/a-III"/>
</dbReference>
<evidence type="ECO:0000259" key="4">
    <source>
        <dbReference type="Pfam" id="PF02879"/>
    </source>
</evidence>
<accession>A0A8H8DJS7</accession>
<evidence type="ECO:0000256" key="3">
    <source>
        <dbReference type="ARBA" id="ARBA00023235"/>
    </source>
</evidence>
<dbReference type="PANTHER" id="PTHR45745">
    <property type="entry name" value="PHOSPHOMANNOMUTASE 45A"/>
    <property type="match status" value="1"/>
</dbReference>
<keyword evidence="7" id="KW-1185">Reference proteome</keyword>
<evidence type="ECO:0000313" key="7">
    <source>
        <dbReference type="Proteomes" id="UP000673691"/>
    </source>
</evidence>
<feature type="domain" description="Alpha-D-phosphohexomutase alpha/beta/alpha" evidence="5">
    <location>
        <begin position="130"/>
        <end position="265"/>
    </location>
</feature>
<dbReference type="InterPro" id="IPR016055">
    <property type="entry name" value="A-D-PHexomutase_a/b/a-I/II/III"/>
</dbReference>
<evidence type="ECO:0000256" key="2">
    <source>
        <dbReference type="ARBA" id="ARBA00022842"/>
    </source>
</evidence>
<dbReference type="Gene3D" id="3.40.120.10">
    <property type="entry name" value="Alpha-D-Glucose-1,6-Bisphosphate, subunit A, domain 3"/>
    <property type="match status" value="2"/>
</dbReference>
<dbReference type="GO" id="GO:0005634">
    <property type="term" value="C:nucleus"/>
    <property type="evidence" value="ECO:0007669"/>
    <property type="project" value="TreeGrafter"/>
</dbReference>
<reference evidence="6 7" key="1">
    <citation type="journal article" name="Sci. Rep.">
        <title>Genome-scale phylogenetic analyses confirm Olpidium as the closest living zoosporic fungus to the non-flagellated, terrestrial fungi.</title>
        <authorList>
            <person name="Chang Y."/>
            <person name="Rochon D."/>
            <person name="Sekimoto S."/>
            <person name="Wang Y."/>
            <person name="Chovatia M."/>
            <person name="Sandor L."/>
            <person name="Salamov A."/>
            <person name="Grigoriev I.V."/>
            <person name="Stajich J.E."/>
            <person name="Spatafora J.W."/>
        </authorList>
    </citation>
    <scope>NUCLEOTIDE SEQUENCE [LARGE SCALE GENOMIC DNA]</scope>
    <source>
        <strain evidence="6">S191</strain>
    </source>
</reference>
<proteinExistence type="predicted"/>
<dbReference type="GO" id="GO:0006166">
    <property type="term" value="P:purine ribonucleoside salvage"/>
    <property type="evidence" value="ECO:0007669"/>
    <property type="project" value="TreeGrafter"/>
</dbReference>
<dbReference type="Proteomes" id="UP000673691">
    <property type="component" value="Unassembled WGS sequence"/>
</dbReference>
<evidence type="ECO:0000313" key="6">
    <source>
        <dbReference type="EMBL" id="KAG5460988.1"/>
    </source>
</evidence>
<evidence type="ECO:0000259" key="5">
    <source>
        <dbReference type="Pfam" id="PF02880"/>
    </source>
</evidence>
<organism evidence="6 7">
    <name type="scientific">Olpidium bornovanus</name>
    <dbReference type="NCBI Taxonomy" id="278681"/>
    <lineage>
        <taxon>Eukaryota</taxon>
        <taxon>Fungi</taxon>
        <taxon>Fungi incertae sedis</taxon>
        <taxon>Olpidiomycota</taxon>
        <taxon>Olpidiomycotina</taxon>
        <taxon>Olpidiomycetes</taxon>
        <taxon>Olpidiales</taxon>
        <taxon>Olpidiaceae</taxon>
        <taxon>Olpidium</taxon>
    </lineage>
</organism>
<comment type="caution">
    <text evidence="6">The sequence shown here is derived from an EMBL/GenBank/DDBJ whole genome shotgun (WGS) entry which is preliminary data.</text>
</comment>
<protein>
    <submittedName>
        <fullName evidence="6">Phosphoglucomutase 2-like 1, isoform CRA_b</fullName>
    </submittedName>
</protein>
<dbReference type="SUPFAM" id="SSF53738">
    <property type="entry name" value="Phosphoglucomutase, first 3 domains"/>
    <property type="match status" value="2"/>
</dbReference>
<feature type="domain" description="Alpha-D-phosphohexomutase alpha/beta/alpha" evidence="4">
    <location>
        <begin position="10"/>
        <end position="109"/>
    </location>
</feature>
<keyword evidence="2" id="KW-0460">Magnesium</keyword>
<sequence>MIDRYFGEVKALCHHEPDNASTSLKFVYTAMHGVGAPFAQKAFASFGFKEFLIVKEQVDPDPDFPTVAFPNPEEGKGALALAVATAEREGASLIFANDPDADRLAVAEKQREQVEALHRYISGKWTIFSGNQIGVMLASYIWKNWKASNGDGGQCDPDFRRKHKVAMLASAVSSKMLERMAQVEGFHFVETLTGFKWLGNRAMDLEEKGMKVLFAYEEAIGFMVGDVVRDKDGISSVACFAEFATQLHKKGQLVGECLDEMYDRYGYFVSNNSYFICHHKPTIDRVFNKIRFGENPVRIFGYGLVPSQDPRYPHALQYPTRVGGVPVTYICDLTIGYDSQRPDKTPLLPTSASSHMISFRLENGCYFTLRTRFVNG</sequence>
<keyword evidence="3" id="KW-0413">Isomerase</keyword>
<dbReference type="OrthoDB" id="8300170at2759"/>
<dbReference type="InterPro" id="IPR005845">
    <property type="entry name" value="A-D-PHexomutase_a/b/a-II"/>
</dbReference>
<dbReference type="Pfam" id="PF02880">
    <property type="entry name" value="PGM_PMM_III"/>
    <property type="match status" value="1"/>
</dbReference>
<dbReference type="EMBL" id="JAEFCI010004373">
    <property type="protein sequence ID" value="KAG5460988.1"/>
    <property type="molecule type" value="Genomic_DNA"/>
</dbReference>
<dbReference type="GO" id="GO:0005975">
    <property type="term" value="P:carbohydrate metabolic process"/>
    <property type="evidence" value="ECO:0007669"/>
    <property type="project" value="InterPro"/>
</dbReference>
<dbReference type="AlphaFoldDB" id="A0A8H8DJS7"/>
<name>A0A8H8DJS7_9FUNG</name>
<evidence type="ECO:0000256" key="1">
    <source>
        <dbReference type="ARBA" id="ARBA00022723"/>
    </source>
</evidence>
<dbReference type="Pfam" id="PF02879">
    <property type="entry name" value="PGM_PMM_II"/>
    <property type="match status" value="1"/>
</dbReference>
<gene>
    <name evidence="6" type="ORF">BJ554DRAFT_6893</name>
</gene>
<dbReference type="GO" id="GO:0008973">
    <property type="term" value="F:phosphopentomutase activity"/>
    <property type="evidence" value="ECO:0007669"/>
    <property type="project" value="TreeGrafter"/>
</dbReference>
<keyword evidence="1" id="KW-0479">Metal-binding</keyword>
<dbReference type="GO" id="GO:0046872">
    <property type="term" value="F:metal ion binding"/>
    <property type="evidence" value="ECO:0007669"/>
    <property type="project" value="UniProtKB-KW"/>
</dbReference>
<dbReference type="PANTHER" id="PTHR45745:SF1">
    <property type="entry name" value="PHOSPHOGLUCOMUTASE 2B-RELATED"/>
    <property type="match status" value="1"/>
</dbReference>